<dbReference type="Proteomes" id="UP001195483">
    <property type="component" value="Unassembled WGS sequence"/>
</dbReference>
<dbReference type="PROSITE" id="PS50404">
    <property type="entry name" value="GST_NTER"/>
    <property type="match status" value="1"/>
</dbReference>
<comment type="similarity">
    <text evidence="4">Belongs to the GST superfamily. Zeta family.</text>
</comment>
<dbReference type="GO" id="GO:0006559">
    <property type="term" value="P:L-phenylalanine catabolic process"/>
    <property type="evidence" value="ECO:0007669"/>
    <property type="project" value="UniProtKB-KW"/>
</dbReference>
<evidence type="ECO:0000313" key="11">
    <source>
        <dbReference type="Proteomes" id="UP001195483"/>
    </source>
</evidence>
<name>A0AAE0SQF4_9BIVA</name>
<dbReference type="GO" id="GO:0006749">
    <property type="term" value="P:glutathione metabolic process"/>
    <property type="evidence" value="ECO:0007669"/>
    <property type="project" value="TreeGrafter"/>
</dbReference>
<feature type="domain" description="GST C-terminal" evidence="9">
    <location>
        <begin position="89"/>
        <end position="211"/>
    </location>
</feature>
<dbReference type="PROSITE" id="PS50405">
    <property type="entry name" value="GST_CTER"/>
    <property type="match status" value="1"/>
</dbReference>
<dbReference type="Pfam" id="PF02798">
    <property type="entry name" value="GST_N"/>
    <property type="match status" value="1"/>
</dbReference>
<keyword evidence="6" id="KW-0828">Tyrosine catabolism</keyword>
<evidence type="ECO:0000256" key="2">
    <source>
        <dbReference type="ARBA" id="ARBA00001955"/>
    </source>
</evidence>
<dbReference type="InterPro" id="IPR036282">
    <property type="entry name" value="Glutathione-S-Trfase_C_sf"/>
</dbReference>
<dbReference type="GO" id="GO:0006572">
    <property type="term" value="P:L-tyrosine catabolic process"/>
    <property type="evidence" value="ECO:0007669"/>
    <property type="project" value="UniProtKB-KW"/>
</dbReference>
<keyword evidence="7" id="KW-0585">Phenylalanine catabolism</keyword>
<dbReference type="EMBL" id="JAEAOA010001917">
    <property type="protein sequence ID" value="KAK3595931.1"/>
    <property type="molecule type" value="Genomic_DNA"/>
</dbReference>
<dbReference type="PANTHER" id="PTHR42673">
    <property type="entry name" value="MALEYLACETOACETATE ISOMERASE"/>
    <property type="match status" value="1"/>
</dbReference>
<dbReference type="SUPFAM" id="SSF52833">
    <property type="entry name" value="Thioredoxin-like"/>
    <property type="match status" value="1"/>
</dbReference>
<comment type="caution">
    <text evidence="10">The sequence shown here is derived from an EMBL/GenBank/DDBJ whole genome shotgun (WGS) entry which is preliminary data.</text>
</comment>
<dbReference type="PANTHER" id="PTHR42673:SF4">
    <property type="entry name" value="MALEYLACETOACETATE ISOMERASE"/>
    <property type="match status" value="1"/>
</dbReference>
<gene>
    <name evidence="10" type="ORF">CHS0354_032439</name>
</gene>
<dbReference type="InterPro" id="IPR036249">
    <property type="entry name" value="Thioredoxin-like_sf"/>
</dbReference>
<keyword evidence="11" id="KW-1185">Reference proteome</keyword>
<evidence type="ECO:0000256" key="1">
    <source>
        <dbReference type="ARBA" id="ARBA00001622"/>
    </source>
</evidence>
<dbReference type="Gene3D" id="3.40.30.10">
    <property type="entry name" value="Glutaredoxin"/>
    <property type="match status" value="1"/>
</dbReference>
<evidence type="ECO:0000313" key="10">
    <source>
        <dbReference type="EMBL" id="KAK3595931.1"/>
    </source>
</evidence>
<feature type="domain" description="GST N-terminal" evidence="8">
    <location>
        <begin position="3"/>
        <end position="84"/>
    </location>
</feature>
<dbReference type="InterPro" id="IPR010987">
    <property type="entry name" value="Glutathione-S-Trfase_C-like"/>
</dbReference>
<evidence type="ECO:0000259" key="8">
    <source>
        <dbReference type="PROSITE" id="PS50404"/>
    </source>
</evidence>
<reference evidence="10" key="3">
    <citation type="submission" date="2023-05" db="EMBL/GenBank/DDBJ databases">
        <authorList>
            <person name="Smith C.H."/>
        </authorList>
    </citation>
    <scope>NUCLEOTIDE SEQUENCE</scope>
    <source>
        <strain evidence="10">CHS0354</strain>
        <tissue evidence="10">Mantle</tissue>
    </source>
</reference>
<dbReference type="CDD" id="cd03042">
    <property type="entry name" value="GST_N_Zeta"/>
    <property type="match status" value="1"/>
</dbReference>
<dbReference type="InterPro" id="IPR004045">
    <property type="entry name" value="Glutathione_S-Trfase_N"/>
</dbReference>
<dbReference type="GO" id="GO:0005739">
    <property type="term" value="C:mitochondrion"/>
    <property type="evidence" value="ECO:0007669"/>
    <property type="project" value="TreeGrafter"/>
</dbReference>
<dbReference type="InterPro" id="IPR004046">
    <property type="entry name" value="GST_C"/>
</dbReference>
<comment type="pathway">
    <text evidence="3">Amino-acid degradation; L-phenylalanine degradation; acetoacetate and fumarate from L-phenylalanine: step 5/6.</text>
</comment>
<dbReference type="EC" id="5.2.1.2" evidence="5"/>
<dbReference type="NCBIfam" id="TIGR01262">
    <property type="entry name" value="maiA"/>
    <property type="match status" value="1"/>
</dbReference>
<dbReference type="InterPro" id="IPR034333">
    <property type="entry name" value="GST_Zeta_N"/>
</dbReference>
<comment type="catalytic activity">
    <reaction evidence="1">
        <text>4-maleylacetoacetate = 4-fumarylacetoacetate</text>
        <dbReference type="Rhea" id="RHEA:14817"/>
        <dbReference type="ChEBI" id="CHEBI:17105"/>
        <dbReference type="ChEBI" id="CHEBI:18034"/>
        <dbReference type="EC" id="5.2.1.2"/>
    </reaction>
</comment>
<dbReference type="SFLD" id="SFLDG00358">
    <property type="entry name" value="Main_(cytGST)"/>
    <property type="match status" value="1"/>
</dbReference>
<reference evidence="10" key="1">
    <citation type="journal article" date="2021" name="Genome Biol. Evol.">
        <title>A High-Quality Reference Genome for a Parasitic Bivalve with Doubly Uniparental Inheritance (Bivalvia: Unionida).</title>
        <authorList>
            <person name="Smith C.H."/>
        </authorList>
    </citation>
    <scope>NUCLEOTIDE SEQUENCE</scope>
    <source>
        <strain evidence="10">CHS0354</strain>
    </source>
</reference>
<protein>
    <recommendedName>
        <fullName evidence="5">maleylacetoacetate isomerase</fullName>
        <ecNumber evidence="5">5.2.1.2</ecNumber>
    </recommendedName>
</protein>
<dbReference type="CDD" id="cd03191">
    <property type="entry name" value="GST_C_Zeta"/>
    <property type="match status" value="1"/>
</dbReference>
<dbReference type="InterPro" id="IPR034330">
    <property type="entry name" value="GST_Zeta_C"/>
</dbReference>
<evidence type="ECO:0000256" key="3">
    <source>
        <dbReference type="ARBA" id="ARBA00004671"/>
    </source>
</evidence>
<dbReference type="SUPFAM" id="SSF47616">
    <property type="entry name" value="GST C-terminal domain-like"/>
    <property type="match status" value="1"/>
</dbReference>
<dbReference type="Pfam" id="PF14497">
    <property type="entry name" value="GST_C_3"/>
    <property type="match status" value="1"/>
</dbReference>
<evidence type="ECO:0000256" key="4">
    <source>
        <dbReference type="ARBA" id="ARBA00010007"/>
    </source>
</evidence>
<accession>A0AAE0SQF4</accession>
<dbReference type="GO" id="GO:0004364">
    <property type="term" value="F:glutathione transferase activity"/>
    <property type="evidence" value="ECO:0007669"/>
    <property type="project" value="TreeGrafter"/>
</dbReference>
<dbReference type="GO" id="GO:0016034">
    <property type="term" value="F:maleylacetoacetate isomerase activity"/>
    <property type="evidence" value="ECO:0007669"/>
    <property type="project" value="UniProtKB-EC"/>
</dbReference>
<proteinExistence type="inferred from homology"/>
<evidence type="ECO:0000256" key="7">
    <source>
        <dbReference type="ARBA" id="ARBA00023232"/>
    </source>
</evidence>
<organism evidence="10 11">
    <name type="scientific">Potamilus streckersoni</name>
    <dbReference type="NCBI Taxonomy" id="2493646"/>
    <lineage>
        <taxon>Eukaryota</taxon>
        <taxon>Metazoa</taxon>
        <taxon>Spiralia</taxon>
        <taxon>Lophotrochozoa</taxon>
        <taxon>Mollusca</taxon>
        <taxon>Bivalvia</taxon>
        <taxon>Autobranchia</taxon>
        <taxon>Heteroconchia</taxon>
        <taxon>Palaeoheterodonta</taxon>
        <taxon>Unionida</taxon>
        <taxon>Unionoidea</taxon>
        <taxon>Unionidae</taxon>
        <taxon>Ambleminae</taxon>
        <taxon>Lampsilini</taxon>
        <taxon>Potamilus</taxon>
    </lineage>
</organism>
<comment type="cofactor">
    <cofactor evidence="2">
        <name>glutathione</name>
        <dbReference type="ChEBI" id="CHEBI:57925"/>
    </cofactor>
</comment>
<sequence length="342" mass="38826">MASKPILYSFYRSSCAWRVRIALGLKKVEYEYRAVDIFKGQQNSEEFSKLNPLSQVPALVCNGATVIQSMAIIGFLDDVYPEPPLYPKDPIQKAQAHALAEIINSGTQPLQNLSVLKKLCADTEKQKEWSHYWIDKGLTAFEKMLQQTAGKYCVGDYVTIADICLVPQMLNAQRANVNFTKFPLIQKITNSLSEMDAFKAAEPFIQPDCPKELQGKGKVSYLLASQAEVALLTDELDELMPETISKFEERLENFNNKGSEIRRLFPFGDDSILGSERVEDHFHIINRYQEPRTWLSLRPKRTCHHGWPIHRRLGLRPLCVGPMRRSCVMTAGSANSSRRPQS</sequence>
<dbReference type="Gene3D" id="1.20.1050.10">
    <property type="match status" value="1"/>
</dbReference>
<dbReference type="FunFam" id="1.20.1050.10:FF:000010">
    <property type="entry name" value="Maleylacetoacetate isomerase isoform 1"/>
    <property type="match status" value="1"/>
</dbReference>
<dbReference type="InterPro" id="IPR040079">
    <property type="entry name" value="Glutathione_S-Trfase"/>
</dbReference>
<evidence type="ECO:0000256" key="6">
    <source>
        <dbReference type="ARBA" id="ARBA00022878"/>
    </source>
</evidence>
<dbReference type="SFLD" id="SFLDS00019">
    <property type="entry name" value="Glutathione_Transferase_(cytos"/>
    <property type="match status" value="1"/>
</dbReference>
<evidence type="ECO:0000259" key="9">
    <source>
        <dbReference type="PROSITE" id="PS50405"/>
    </source>
</evidence>
<dbReference type="InterPro" id="IPR005955">
    <property type="entry name" value="GST_Zeta"/>
</dbReference>
<dbReference type="AlphaFoldDB" id="A0AAE0SQF4"/>
<evidence type="ECO:0000256" key="5">
    <source>
        <dbReference type="ARBA" id="ARBA00013199"/>
    </source>
</evidence>
<reference evidence="10" key="2">
    <citation type="journal article" date="2021" name="Genome Biol. Evol.">
        <title>Developing a high-quality reference genome for a parasitic bivalve with doubly uniparental inheritance (Bivalvia: Unionida).</title>
        <authorList>
            <person name="Smith C.H."/>
        </authorList>
    </citation>
    <scope>NUCLEOTIDE SEQUENCE</scope>
    <source>
        <strain evidence="10">CHS0354</strain>
        <tissue evidence="10">Mantle</tissue>
    </source>
</reference>